<dbReference type="Gene3D" id="1.25.40.20">
    <property type="entry name" value="Ankyrin repeat-containing domain"/>
    <property type="match status" value="1"/>
</dbReference>
<evidence type="ECO:0000256" key="1">
    <source>
        <dbReference type="ARBA" id="ARBA00004413"/>
    </source>
</evidence>
<dbReference type="PROSITE" id="PS50297">
    <property type="entry name" value="ANK_REP_REGION"/>
    <property type="match status" value="1"/>
</dbReference>
<sequence length="297" mass="32819">MENQGGSGSYGAYNQIVAEPLTNENFVYWFETVRNYLIGRDVWEVVDGSFAKPPEDGKKKEIVRWRKKNSIALHAILISCGTQAAFSFKSIVSEAKVAWDTLNQIYCLPQPLPEEQQYIAKGIVVEYDVQSLYESLRDNKWNDAKQFIDEHGSSALSAVITPKGQTALHVAAEFGHTHIVEELVNLVPPQNIEILDAWGHTPLATAAYSGVAIEVAQCMLRRNTNALSIADPYMLLPVTNAFALGYKQMGRYLYSVTPLEVLRPQNGPLGSMLLYYCFFSGDLGCFLLPSIGGGASS</sequence>
<dbReference type="OrthoDB" id="1410943at2759"/>
<dbReference type="Proteomes" id="UP000634136">
    <property type="component" value="Unassembled WGS sequence"/>
</dbReference>
<proteinExistence type="predicted"/>
<dbReference type="EMBL" id="JAAIUW010000008">
    <property type="protein sequence ID" value="KAF7820240.1"/>
    <property type="molecule type" value="Genomic_DNA"/>
</dbReference>
<dbReference type="InterPro" id="IPR002110">
    <property type="entry name" value="Ankyrin_rpt"/>
</dbReference>
<dbReference type="SMART" id="SM00248">
    <property type="entry name" value="ANK"/>
    <property type="match status" value="2"/>
</dbReference>
<evidence type="ECO:0000313" key="4">
    <source>
        <dbReference type="Proteomes" id="UP000634136"/>
    </source>
</evidence>
<reference evidence="3" key="1">
    <citation type="submission" date="2020-09" db="EMBL/GenBank/DDBJ databases">
        <title>Genome-Enabled Discovery of Anthraquinone Biosynthesis in Senna tora.</title>
        <authorList>
            <person name="Kang S.-H."/>
            <person name="Pandey R.P."/>
            <person name="Lee C.-M."/>
            <person name="Sim J.-S."/>
            <person name="Jeong J.-T."/>
            <person name="Choi B.-S."/>
            <person name="Jung M."/>
            <person name="Ginzburg D."/>
            <person name="Zhao K."/>
            <person name="Won S.Y."/>
            <person name="Oh T.-J."/>
            <person name="Yu Y."/>
            <person name="Kim N.-H."/>
            <person name="Lee O.R."/>
            <person name="Lee T.-H."/>
            <person name="Bashyal P."/>
            <person name="Kim T.-S."/>
            <person name="Lee W.-H."/>
            <person name="Kawkins C."/>
            <person name="Kim C.-K."/>
            <person name="Kim J.S."/>
            <person name="Ahn B.O."/>
            <person name="Rhee S.Y."/>
            <person name="Sohng J.K."/>
        </authorList>
    </citation>
    <scope>NUCLEOTIDE SEQUENCE</scope>
    <source>
        <tissue evidence="3">Leaf</tissue>
    </source>
</reference>
<comment type="subcellular location">
    <subcellularLocation>
        <location evidence="1">Cell membrane</location>
        <topology evidence="1">Peripheral membrane protein</topology>
        <orientation evidence="1">Cytoplasmic side</orientation>
    </subcellularLocation>
</comment>
<organism evidence="3 4">
    <name type="scientific">Senna tora</name>
    <dbReference type="NCBI Taxonomy" id="362788"/>
    <lineage>
        <taxon>Eukaryota</taxon>
        <taxon>Viridiplantae</taxon>
        <taxon>Streptophyta</taxon>
        <taxon>Embryophyta</taxon>
        <taxon>Tracheophyta</taxon>
        <taxon>Spermatophyta</taxon>
        <taxon>Magnoliopsida</taxon>
        <taxon>eudicotyledons</taxon>
        <taxon>Gunneridae</taxon>
        <taxon>Pentapetalae</taxon>
        <taxon>rosids</taxon>
        <taxon>fabids</taxon>
        <taxon>Fabales</taxon>
        <taxon>Fabaceae</taxon>
        <taxon>Caesalpinioideae</taxon>
        <taxon>Cassia clade</taxon>
        <taxon>Senna</taxon>
    </lineage>
</organism>
<protein>
    <submittedName>
        <fullName evidence="3">Ankyrin repeat-containing protein NPR4-like isoform X1</fullName>
    </submittedName>
</protein>
<dbReference type="PANTHER" id="PTHR24121">
    <property type="entry name" value="NO MECHANORECEPTOR POTENTIAL C, ISOFORM D-RELATED"/>
    <property type="match status" value="1"/>
</dbReference>
<keyword evidence="4" id="KW-1185">Reference proteome</keyword>
<dbReference type="Pfam" id="PF14223">
    <property type="entry name" value="Retrotran_gag_2"/>
    <property type="match status" value="1"/>
</dbReference>
<dbReference type="Pfam" id="PF12796">
    <property type="entry name" value="Ank_2"/>
    <property type="match status" value="1"/>
</dbReference>
<evidence type="ECO:0000256" key="2">
    <source>
        <dbReference type="PROSITE-ProRule" id="PRU00023"/>
    </source>
</evidence>
<dbReference type="GO" id="GO:0005886">
    <property type="term" value="C:plasma membrane"/>
    <property type="evidence" value="ECO:0007669"/>
    <property type="project" value="UniProtKB-SubCell"/>
</dbReference>
<dbReference type="SUPFAM" id="SSF48403">
    <property type="entry name" value="Ankyrin repeat"/>
    <property type="match status" value="1"/>
</dbReference>
<evidence type="ECO:0000313" key="3">
    <source>
        <dbReference type="EMBL" id="KAF7820240.1"/>
    </source>
</evidence>
<gene>
    <name evidence="3" type="ORF">G2W53_025695</name>
</gene>
<keyword evidence="2" id="KW-0040">ANK repeat</keyword>
<dbReference type="InterPro" id="IPR036770">
    <property type="entry name" value="Ankyrin_rpt-contain_sf"/>
</dbReference>
<feature type="repeat" description="ANK" evidence="2">
    <location>
        <begin position="163"/>
        <end position="185"/>
    </location>
</feature>
<comment type="caution">
    <text evidence="3">The sequence shown here is derived from an EMBL/GenBank/DDBJ whole genome shotgun (WGS) entry which is preliminary data.</text>
</comment>
<name>A0A834TGA6_9FABA</name>
<dbReference type="PANTHER" id="PTHR24121:SF16">
    <property type="entry name" value="NON-SPECIFIC SERINE_THREONINE PROTEIN KINASE"/>
    <property type="match status" value="1"/>
</dbReference>
<accession>A0A834TGA6</accession>
<dbReference type="PROSITE" id="PS50088">
    <property type="entry name" value="ANK_REPEAT"/>
    <property type="match status" value="1"/>
</dbReference>
<dbReference type="AlphaFoldDB" id="A0A834TGA6"/>